<feature type="domain" description="SANT" evidence="11">
    <location>
        <begin position="86"/>
        <end position="138"/>
    </location>
</feature>
<dbReference type="InterPro" id="IPR036388">
    <property type="entry name" value="WH-like_DNA-bd_sf"/>
</dbReference>
<dbReference type="InterPro" id="IPR041983">
    <property type="entry name" value="ADA2-like_ZZ"/>
</dbReference>
<dbReference type="InterPro" id="IPR000433">
    <property type="entry name" value="Znf_ZZ"/>
</dbReference>
<evidence type="ECO:0000313" key="13">
    <source>
        <dbReference type="Proteomes" id="UP001385951"/>
    </source>
</evidence>
<evidence type="ECO:0000259" key="10">
    <source>
        <dbReference type="PROSITE" id="PS50934"/>
    </source>
</evidence>
<feature type="compositionally biased region" description="Acidic residues" evidence="8">
    <location>
        <begin position="290"/>
        <end position="299"/>
    </location>
</feature>
<keyword evidence="5" id="KW-0805">Transcription regulation</keyword>
<feature type="compositionally biased region" description="Polar residues" evidence="8">
    <location>
        <begin position="572"/>
        <end position="584"/>
    </location>
</feature>
<feature type="compositionally biased region" description="Basic and acidic residues" evidence="8">
    <location>
        <begin position="241"/>
        <end position="252"/>
    </location>
</feature>
<evidence type="ECO:0000256" key="2">
    <source>
        <dbReference type="ARBA" id="ARBA00022723"/>
    </source>
</evidence>
<dbReference type="FunFam" id="1.10.10.60:FF:000115">
    <property type="entry name" value="Transcriptional adapter 2"/>
    <property type="match status" value="1"/>
</dbReference>
<name>A0AAW0GPN4_9APHY</name>
<keyword evidence="6" id="KW-0804">Transcription</keyword>
<dbReference type="AlphaFoldDB" id="A0AAW0GPN4"/>
<dbReference type="PANTHER" id="PTHR12374:SF20">
    <property type="entry name" value="TRANSCRIPTIONAL ADAPTER 2-ALPHA"/>
    <property type="match status" value="1"/>
</dbReference>
<evidence type="ECO:0000256" key="7">
    <source>
        <dbReference type="ARBA" id="ARBA00023242"/>
    </source>
</evidence>
<dbReference type="SMART" id="SM00717">
    <property type="entry name" value="SANT"/>
    <property type="match status" value="1"/>
</dbReference>
<feature type="region of interest" description="Disordered" evidence="8">
    <location>
        <begin position="442"/>
        <end position="483"/>
    </location>
</feature>
<evidence type="ECO:0000313" key="12">
    <source>
        <dbReference type="EMBL" id="KAK7692193.1"/>
    </source>
</evidence>
<dbReference type="GO" id="GO:0008270">
    <property type="term" value="F:zinc ion binding"/>
    <property type="evidence" value="ECO:0007669"/>
    <property type="project" value="UniProtKB-KW"/>
</dbReference>
<evidence type="ECO:0000256" key="3">
    <source>
        <dbReference type="ARBA" id="ARBA00022771"/>
    </source>
</evidence>
<dbReference type="GO" id="GO:0006338">
    <property type="term" value="P:chromatin remodeling"/>
    <property type="evidence" value="ECO:0007669"/>
    <property type="project" value="TreeGrafter"/>
</dbReference>
<evidence type="ECO:0000256" key="5">
    <source>
        <dbReference type="ARBA" id="ARBA00023015"/>
    </source>
</evidence>
<keyword evidence="3" id="KW-0863">Zinc-finger</keyword>
<keyword evidence="2" id="KW-0479">Metal-binding</keyword>
<reference evidence="12 13" key="1">
    <citation type="submission" date="2022-09" db="EMBL/GenBank/DDBJ databases">
        <authorList>
            <person name="Palmer J.M."/>
        </authorList>
    </citation>
    <scope>NUCLEOTIDE SEQUENCE [LARGE SCALE GENOMIC DNA]</scope>
    <source>
        <strain evidence="12 13">DSM 7382</strain>
    </source>
</reference>
<dbReference type="InterPro" id="IPR055141">
    <property type="entry name" value="TADA2A_B-like_dom"/>
</dbReference>
<feature type="compositionally biased region" description="Basic and acidic residues" evidence="8">
    <location>
        <begin position="452"/>
        <end position="462"/>
    </location>
</feature>
<sequence length="648" mass="73241">MTVTHRKRQHQPEEIQTVNEPGLQIECDSCHCDLTHSIRIKCADPTCESLEDGVDICPACFCAGKEFGQHRRDHAYRVVELHSYPIFMEDWGADEELLLLQGISLQGLGNWQAIAEHVGTRTKEEVEKHYHDVYLSSPNWPLPPMDREFDIDPSEFHDRKRRRISSMNTNPPPAPKVAPTSAPAMHEVGTFLPGRLEFEHELDNDAEDLVKDLEFGVVLKWGGDKIPEDEHDPEVKARLRWEEESKMRETQPGKRLPNGYMNGIPNGWHTNGDVKRASKPVASDDKTDEANEEEGEEEPIQPAPFETDDSLNFKLTLLEMYAQRVEKRQESKQLMFDRGLLNYKQMQAADKKRPREEKDVVVRLRPFAKLQTANDFEHFVTDIIWEQVLRKRIQELQHYRRMGLTSAADIDKYEIDLAKRQQVKANLARDYYSGADRTSLRVGSGRGSIGPDARRSHERELTPKTSGSSIASGMGPPGRRMPAPLNLANSPSLHLLTADEQALCSTLRILPKPYLVVKETLVREYARRGGKLRRREARDLVKMDVNKTSRVWDYLVQSGAFKVGFLDPTQIPIPSNQDNTSRQVSAAPSLSASPSKDSRNSPKPPFTHTPLIHHASSSTHAPSLTPSTSQTTLPTISNPSVHPGWPTG</sequence>
<dbReference type="InterPro" id="IPR001005">
    <property type="entry name" value="SANT/Myb"/>
</dbReference>
<proteinExistence type="predicted"/>
<dbReference type="PROSITE" id="PS50090">
    <property type="entry name" value="MYB_LIKE"/>
    <property type="match status" value="1"/>
</dbReference>
<dbReference type="Pfam" id="PF04433">
    <property type="entry name" value="SWIRM"/>
    <property type="match status" value="1"/>
</dbReference>
<dbReference type="FunFam" id="1.10.10.10:FF:000087">
    <property type="entry name" value="Transcriptional adapter 2"/>
    <property type="match status" value="1"/>
</dbReference>
<dbReference type="GO" id="GO:0003713">
    <property type="term" value="F:transcription coactivator activity"/>
    <property type="evidence" value="ECO:0007669"/>
    <property type="project" value="TreeGrafter"/>
</dbReference>
<evidence type="ECO:0000256" key="6">
    <source>
        <dbReference type="ARBA" id="ARBA00023163"/>
    </source>
</evidence>
<feature type="compositionally biased region" description="Low complexity" evidence="8">
    <location>
        <begin position="622"/>
        <end position="635"/>
    </location>
</feature>
<feature type="compositionally biased region" description="Low complexity" evidence="8">
    <location>
        <begin position="473"/>
        <end position="482"/>
    </location>
</feature>
<dbReference type="InterPro" id="IPR009057">
    <property type="entry name" value="Homeodomain-like_sf"/>
</dbReference>
<keyword evidence="4" id="KW-0862">Zinc</keyword>
<evidence type="ECO:0000256" key="1">
    <source>
        <dbReference type="ARBA" id="ARBA00004123"/>
    </source>
</evidence>
<evidence type="ECO:0000259" key="9">
    <source>
        <dbReference type="PROSITE" id="PS50090"/>
    </source>
</evidence>
<evidence type="ECO:0000259" key="11">
    <source>
        <dbReference type="PROSITE" id="PS51293"/>
    </source>
</evidence>
<dbReference type="PROSITE" id="PS51293">
    <property type="entry name" value="SANT"/>
    <property type="match status" value="1"/>
</dbReference>
<dbReference type="InterPro" id="IPR017884">
    <property type="entry name" value="SANT_dom"/>
</dbReference>
<evidence type="ECO:0000256" key="4">
    <source>
        <dbReference type="ARBA" id="ARBA00022833"/>
    </source>
</evidence>
<comment type="subcellular location">
    <subcellularLocation>
        <location evidence="1">Nucleus</location>
    </subcellularLocation>
</comment>
<dbReference type="Gene3D" id="1.10.10.60">
    <property type="entry name" value="Homeodomain-like"/>
    <property type="match status" value="1"/>
</dbReference>
<dbReference type="PROSITE" id="PS50934">
    <property type="entry name" value="SWIRM"/>
    <property type="match status" value="1"/>
</dbReference>
<dbReference type="SUPFAM" id="SSF46689">
    <property type="entry name" value="Homeodomain-like"/>
    <property type="match status" value="2"/>
</dbReference>
<dbReference type="Proteomes" id="UP001385951">
    <property type="component" value="Unassembled WGS sequence"/>
</dbReference>
<dbReference type="CDD" id="cd00167">
    <property type="entry name" value="SANT"/>
    <property type="match status" value="1"/>
</dbReference>
<evidence type="ECO:0000256" key="8">
    <source>
        <dbReference type="SAM" id="MobiDB-lite"/>
    </source>
</evidence>
<dbReference type="Pfam" id="PF00249">
    <property type="entry name" value="Myb_DNA-binding"/>
    <property type="match status" value="1"/>
</dbReference>
<dbReference type="EMBL" id="JASBNA010000004">
    <property type="protein sequence ID" value="KAK7692193.1"/>
    <property type="molecule type" value="Genomic_DNA"/>
</dbReference>
<dbReference type="SUPFAM" id="SSF57850">
    <property type="entry name" value="RING/U-box"/>
    <property type="match status" value="1"/>
</dbReference>
<feature type="domain" description="Myb-like" evidence="9">
    <location>
        <begin position="91"/>
        <end position="134"/>
    </location>
</feature>
<feature type="compositionally biased region" description="Low complexity" evidence="8">
    <location>
        <begin position="585"/>
        <end position="595"/>
    </location>
</feature>
<feature type="domain" description="SWIRM" evidence="10">
    <location>
        <begin position="476"/>
        <end position="572"/>
    </location>
</feature>
<feature type="region of interest" description="Disordered" evidence="8">
    <location>
        <begin position="572"/>
        <end position="648"/>
    </location>
</feature>
<feature type="region of interest" description="Disordered" evidence="8">
    <location>
        <begin position="241"/>
        <end position="306"/>
    </location>
</feature>
<dbReference type="GO" id="GO:0070461">
    <property type="term" value="C:SAGA-type complex"/>
    <property type="evidence" value="ECO:0007669"/>
    <property type="project" value="TreeGrafter"/>
</dbReference>
<dbReference type="Pfam" id="PF25299">
    <property type="entry name" value="ZZ_ADA2"/>
    <property type="match status" value="1"/>
</dbReference>
<evidence type="ECO:0008006" key="14">
    <source>
        <dbReference type="Google" id="ProtNLM"/>
    </source>
</evidence>
<feature type="compositionally biased region" description="Basic and acidic residues" evidence="8">
    <location>
        <begin position="272"/>
        <end position="289"/>
    </location>
</feature>
<protein>
    <recommendedName>
        <fullName evidence="14">Transcriptional adapter</fullName>
    </recommendedName>
</protein>
<comment type="caution">
    <text evidence="12">The sequence shown here is derived from an EMBL/GenBank/DDBJ whole genome shotgun (WGS) entry which is preliminary data.</text>
</comment>
<accession>A0AAW0GPN4</accession>
<dbReference type="PANTHER" id="PTHR12374">
    <property type="entry name" value="TRANSCRIPTIONAL ADAPTOR 2 ADA2 -RELATED"/>
    <property type="match status" value="1"/>
</dbReference>
<keyword evidence="13" id="KW-1185">Reference proteome</keyword>
<dbReference type="Gene3D" id="1.10.10.10">
    <property type="entry name" value="Winged helix-like DNA-binding domain superfamily/Winged helix DNA-binding domain"/>
    <property type="match status" value="1"/>
</dbReference>
<dbReference type="GO" id="GO:0006357">
    <property type="term" value="P:regulation of transcription by RNA polymerase II"/>
    <property type="evidence" value="ECO:0007669"/>
    <property type="project" value="TreeGrafter"/>
</dbReference>
<gene>
    <name evidence="12" type="ORF">QCA50_003817</name>
</gene>
<keyword evidence="7" id="KW-0539">Nucleus</keyword>
<dbReference type="GO" id="GO:0003682">
    <property type="term" value="F:chromatin binding"/>
    <property type="evidence" value="ECO:0007669"/>
    <property type="project" value="TreeGrafter"/>
</dbReference>
<organism evidence="12 13">
    <name type="scientific">Cerrena zonata</name>
    <dbReference type="NCBI Taxonomy" id="2478898"/>
    <lineage>
        <taxon>Eukaryota</taxon>
        <taxon>Fungi</taxon>
        <taxon>Dikarya</taxon>
        <taxon>Basidiomycota</taxon>
        <taxon>Agaricomycotina</taxon>
        <taxon>Agaricomycetes</taxon>
        <taxon>Polyporales</taxon>
        <taxon>Cerrenaceae</taxon>
        <taxon>Cerrena</taxon>
    </lineage>
</organism>
<dbReference type="InterPro" id="IPR007526">
    <property type="entry name" value="SWIRM"/>
</dbReference>
<dbReference type="GO" id="GO:0005634">
    <property type="term" value="C:nucleus"/>
    <property type="evidence" value="ECO:0007669"/>
    <property type="project" value="UniProtKB-SubCell"/>
</dbReference>
<dbReference type="Pfam" id="PF22941">
    <property type="entry name" value="TADA2A-like_3rd"/>
    <property type="match status" value="1"/>
</dbReference>
<dbReference type="CDD" id="cd02335">
    <property type="entry name" value="ZZ_ADA2"/>
    <property type="match status" value="1"/>
</dbReference>